<accession>A0A1Z5HTW6</accession>
<dbReference type="EMBL" id="BDGJ01000111">
    <property type="protein sequence ID" value="GAW92979.1"/>
    <property type="molecule type" value="Genomic_DNA"/>
</dbReference>
<organism evidence="1 2">
    <name type="scientific">Calderihabitans maritimus</name>
    <dbReference type="NCBI Taxonomy" id="1246530"/>
    <lineage>
        <taxon>Bacteria</taxon>
        <taxon>Bacillati</taxon>
        <taxon>Bacillota</taxon>
        <taxon>Clostridia</taxon>
        <taxon>Neomoorellales</taxon>
        <taxon>Calderihabitantaceae</taxon>
        <taxon>Calderihabitans</taxon>
    </lineage>
</organism>
<dbReference type="Proteomes" id="UP000197032">
    <property type="component" value="Unassembled WGS sequence"/>
</dbReference>
<keyword evidence="2" id="KW-1185">Reference proteome</keyword>
<evidence type="ECO:0000313" key="2">
    <source>
        <dbReference type="Proteomes" id="UP000197032"/>
    </source>
</evidence>
<comment type="caution">
    <text evidence="1">The sequence shown here is derived from an EMBL/GenBank/DDBJ whole genome shotgun (WGS) entry which is preliminary data.</text>
</comment>
<protein>
    <submittedName>
        <fullName evidence="1">Uncharacterized protein</fullName>
    </submittedName>
</protein>
<gene>
    <name evidence="1" type="ORF">KKC1_21240</name>
</gene>
<name>A0A1Z5HTW6_9FIRM</name>
<reference evidence="2" key="1">
    <citation type="journal article" date="2017" name="Appl. Environ. Microbiol.">
        <title>Genomic Analysis of Calderihabitans maritimus KKC1, a Thermophilic, Hydrogenogenic, Carboxydotrophic Bacterium Isolated from Marine Sediment.</title>
        <authorList>
            <person name="Omae K."/>
            <person name="Yoneda Y."/>
            <person name="Fukuyama Y."/>
            <person name="Yoshida T."/>
            <person name="Sako Y."/>
        </authorList>
    </citation>
    <scope>NUCLEOTIDE SEQUENCE [LARGE SCALE GENOMIC DNA]</scope>
    <source>
        <strain evidence="2">KKC1</strain>
    </source>
</reference>
<dbReference type="AlphaFoldDB" id="A0A1Z5HTW6"/>
<proteinExistence type="predicted"/>
<evidence type="ECO:0000313" key="1">
    <source>
        <dbReference type="EMBL" id="GAW92979.1"/>
    </source>
</evidence>
<sequence length="47" mass="5322">MTILTANCRPVSNCSLNGNSNSSFGLLSFYLDEARKFEHKIFLILKK</sequence>